<organism evidence="2">
    <name type="scientific">Cucumis melo</name>
    <name type="common">Muskmelon</name>
    <dbReference type="NCBI Taxonomy" id="3656"/>
    <lineage>
        <taxon>Eukaryota</taxon>
        <taxon>Viridiplantae</taxon>
        <taxon>Streptophyta</taxon>
        <taxon>Embryophyta</taxon>
        <taxon>Tracheophyta</taxon>
        <taxon>Spermatophyta</taxon>
        <taxon>Magnoliopsida</taxon>
        <taxon>eudicotyledons</taxon>
        <taxon>Gunneridae</taxon>
        <taxon>Pentapetalae</taxon>
        <taxon>rosids</taxon>
        <taxon>fabids</taxon>
        <taxon>Cucurbitales</taxon>
        <taxon>Cucurbitaceae</taxon>
        <taxon>Benincaseae</taxon>
        <taxon>Cucumis</taxon>
    </lineage>
</organism>
<dbReference type="PANTHER" id="PTHR48449">
    <property type="entry name" value="DUF1985 DOMAIN-CONTAINING PROTEIN"/>
    <property type="match status" value="1"/>
</dbReference>
<evidence type="ECO:0000313" key="2">
    <source>
        <dbReference type="EnsemblPlants" id="MELO3C032155.2.1"/>
    </source>
</evidence>
<accession>A0A9I9ED87</accession>
<reference evidence="2" key="1">
    <citation type="submission" date="2023-03" db="UniProtKB">
        <authorList>
            <consortium name="EnsemblPlants"/>
        </authorList>
    </citation>
    <scope>IDENTIFICATION</scope>
</reference>
<evidence type="ECO:0000259" key="1">
    <source>
        <dbReference type="Pfam" id="PF09331"/>
    </source>
</evidence>
<name>A0A9I9ED87_CUCME</name>
<proteinExistence type="predicted"/>
<sequence length="260" mass="30027">MIVMLRHVYDNVMTRYMLWIGECANPNRLGRRVLKFGLREFAIIIGLKCHEIPDINHEDIKRYLNVMFNISTAGTDDDRIKMANMYFLESFLIPKQDCLSIDWDHIIMVDDDEVFDGYPWGRVAFELLVDFINRIVCSKGQTRISIGGLFSPFLLGLTSFNVYKVFCSFLKQLEVSHMLATPIEVGMPYFAPFMETEKDILKEAEDKLRKTKNSNHIAHVSLNRGVPSTSGIDGLTRMVEKIENSQKRMETSVKELKMNN</sequence>
<feature type="domain" description="DUF1985" evidence="1">
    <location>
        <begin position="61"/>
        <end position="129"/>
    </location>
</feature>
<dbReference type="Gramene" id="MELO3C032155.2.1">
    <property type="protein sequence ID" value="MELO3C032155.2.1"/>
    <property type="gene ID" value="MELO3C032155.2"/>
</dbReference>
<dbReference type="AlphaFoldDB" id="A0A9I9ED87"/>
<dbReference type="PANTHER" id="PTHR48449:SF1">
    <property type="entry name" value="DUF1985 DOMAIN-CONTAINING PROTEIN"/>
    <property type="match status" value="1"/>
</dbReference>
<protein>
    <recommendedName>
        <fullName evidence="1">DUF1985 domain-containing protein</fullName>
    </recommendedName>
</protein>
<dbReference type="EnsemblPlants" id="MELO3C032155.2.1">
    <property type="protein sequence ID" value="MELO3C032155.2.1"/>
    <property type="gene ID" value="MELO3C032155.2"/>
</dbReference>
<dbReference type="Pfam" id="PF09331">
    <property type="entry name" value="DUF1985"/>
    <property type="match status" value="1"/>
</dbReference>
<dbReference type="InterPro" id="IPR015410">
    <property type="entry name" value="DUF1985"/>
</dbReference>